<dbReference type="GO" id="GO:0003723">
    <property type="term" value="F:RNA binding"/>
    <property type="evidence" value="ECO:0007669"/>
    <property type="project" value="InterPro"/>
</dbReference>
<dbReference type="OrthoDB" id="124041at2759"/>
<dbReference type="eggNOG" id="KOG4046">
    <property type="taxonomic scope" value="Eukaryota"/>
</dbReference>
<sequence>MACVELKVLARFDGLKSSRENQDGRLESAGNLFHALDPEKYSTLEARPSYIHQHGDATVIFQPSPISRRSPASLPRPFPRHSGAAIRREAIPKEHTVFRFKIPVPTGPFAEDEQSQAPETLKDLVFELHGSQFENRPADRANKKFKWKNLNYL</sequence>
<organism evidence="2 3">
    <name type="scientific">Coccidioides immitis H538.4</name>
    <dbReference type="NCBI Taxonomy" id="396776"/>
    <lineage>
        <taxon>Eukaryota</taxon>
        <taxon>Fungi</taxon>
        <taxon>Dikarya</taxon>
        <taxon>Ascomycota</taxon>
        <taxon>Pezizomycotina</taxon>
        <taxon>Eurotiomycetes</taxon>
        <taxon>Eurotiomycetidae</taxon>
        <taxon>Onygenales</taxon>
        <taxon>Onygenaceae</taxon>
        <taxon>Coccidioides</taxon>
    </lineage>
</organism>
<proteinExistence type="predicted"/>
<dbReference type="InterPro" id="IPR036980">
    <property type="entry name" value="RNase_P/MRP_Rpp29_sf"/>
</dbReference>
<dbReference type="VEuPathDB" id="FungiDB:CIHG_07367"/>
<dbReference type="Pfam" id="PF01868">
    <property type="entry name" value="RNase_P-MRP_p29"/>
    <property type="match status" value="1"/>
</dbReference>
<feature type="region of interest" description="Disordered" evidence="1">
    <location>
        <begin position="63"/>
        <end position="85"/>
    </location>
</feature>
<dbReference type="STRING" id="396776.A0A0J8RZJ1"/>
<dbReference type="EMBL" id="DS017013">
    <property type="protein sequence ID" value="KMU89559.1"/>
    <property type="molecule type" value="Genomic_DNA"/>
</dbReference>
<dbReference type="GO" id="GO:0030677">
    <property type="term" value="C:ribonuclease P complex"/>
    <property type="evidence" value="ECO:0007669"/>
    <property type="project" value="InterPro"/>
</dbReference>
<reference evidence="3" key="1">
    <citation type="journal article" date="2010" name="Genome Res.">
        <title>Population genomic sequencing of Coccidioides fungi reveals recent hybridization and transposon control.</title>
        <authorList>
            <person name="Neafsey D.E."/>
            <person name="Barker B.M."/>
            <person name="Sharpton T.J."/>
            <person name="Stajich J.E."/>
            <person name="Park D.J."/>
            <person name="Whiston E."/>
            <person name="Hung C.-Y."/>
            <person name="McMahan C."/>
            <person name="White J."/>
            <person name="Sykes S."/>
            <person name="Heiman D."/>
            <person name="Young S."/>
            <person name="Zeng Q."/>
            <person name="Abouelleil A."/>
            <person name="Aftuck L."/>
            <person name="Bessette D."/>
            <person name="Brown A."/>
            <person name="FitzGerald M."/>
            <person name="Lui A."/>
            <person name="Macdonald J.P."/>
            <person name="Priest M."/>
            <person name="Orbach M.J."/>
            <person name="Galgiani J.N."/>
            <person name="Kirkland T.N."/>
            <person name="Cole G.T."/>
            <person name="Birren B.W."/>
            <person name="Henn M.R."/>
            <person name="Taylor J.W."/>
            <person name="Rounsley S.D."/>
        </authorList>
    </citation>
    <scope>NUCLEOTIDE SEQUENCE [LARGE SCALE GENOMIC DNA]</scope>
    <source>
        <strain evidence="3">H538.4</strain>
    </source>
</reference>
<name>A0A0J8RZJ1_COCIT</name>
<dbReference type="GO" id="GO:0001682">
    <property type="term" value="P:tRNA 5'-leader removal"/>
    <property type="evidence" value="ECO:0007669"/>
    <property type="project" value="InterPro"/>
</dbReference>
<dbReference type="Proteomes" id="UP000054563">
    <property type="component" value="Unassembled WGS sequence"/>
</dbReference>
<evidence type="ECO:0000313" key="3">
    <source>
        <dbReference type="Proteomes" id="UP000054563"/>
    </source>
</evidence>
<dbReference type="Gene3D" id="2.30.30.210">
    <property type="entry name" value="Ribonuclease P/MRP, subunit p29"/>
    <property type="match status" value="1"/>
</dbReference>
<accession>A0A0J8RZJ1</accession>
<dbReference type="AlphaFoldDB" id="A0A0J8RZJ1"/>
<dbReference type="InterPro" id="IPR002730">
    <property type="entry name" value="Rpp29/RNP1"/>
</dbReference>
<gene>
    <name evidence="2" type="ORF">CIHG_07367</name>
</gene>
<dbReference type="SUPFAM" id="SSF101744">
    <property type="entry name" value="Rof/RNase P subunit-like"/>
    <property type="match status" value="1"/>
</dbReference>
<dbReference type="InterPro" id="IPR023534">
    <property type="entry name" value="Rof/RNase_P-like"/>
</dbReference>
<evidence type="ECO:0000256" key="1">
    <source>
        <dbReference type="SAM" id="MobiDB-lite"/>
    </source>
</evidence>
<evidence type="ECO:0000313" key="2">
    <source>
        <dbReference type="EMBL" id="KMU89559.1"/>
    </source>
</evidence>
<protein>
    <submittedName>
        <fullName evidence="2">Uncharacterized protein</fullName>
    </submittedName>
</protein>